<reference evidence="2 3" key="1">
    <citation type="journal article" date="2022" name="Nat. Plants">
        <title>Genomes of leafy and leafless Platanthera orchids illuminate the evolution of mycoheterotrophy.</title>
        <authorList>
            <person name="Li M.H."/>
            <person name="Liu K.W."/>
            <person name="Li Z."/>
            <person name="Lu H.C."/>
            <person name="Ye Q.L."/>
            <person name="Zhang D."/>
            <person name="Wang J.Y."/>
            <person name="Li Y.F."/>
            <person name="Zhong Z.M."/>
            <person name="Liu X."/>
            <person name="Yu X."/>
            <person name="Liu D.K."/>
            <person name="Tu X.D."/>
            <person name="Liu B."/>
            <person name="Hao Y."/>
            <person name="Liao X.Y."/>
            <person name="Jiang Y.T."/>
            <person name="Sun W.H."/>
            <person name="Chen J."/>
            <person name="Chen Y.Q."/>
            <person name="Ai Y."/>
            <person name="Zhai J.W."/>
            <person name="Wu S.S."/>
            <person name="Zhou Z."/>
            <person name="Hsiao Y.Y."/>
            <person name="Wu W.L."/>
            <person name="Chen Y.Y."/>
            <person name="Lin Y.F."/>
            <person name="Hsu J.L."/>
            <person name="Li C.Y."/>
            <person name="Wang Z.W."/>
            <person name="Zhao X."/>
            <person name="Zhong W.Y."/>
            <person name="Ma X.K."/>
            <person name="Ma L."/>
            <person name="Huang J."/>
            <person name="Chen G.Z."/>
            <person name="Huang M.Z."/>
            <person name="Huang L."/>
            <person name="Peng D.H."/>
            <person name="Luo Y.B."/>
            <person name="Zou S.Q."/>
            <person name="Chen S.P."/>
            <person name="Lan S."/>
            <person name="Tsai W.C."/>
            <person name="Van de Peer Y."/>
            <person name="Liu Z.J."/>
        </authorList>
    </citation>
    <scope>NUCLEOTIDE SEQUENCE [LARGE SCALE GENOMIC DNA]</scope>
    <source>
        <strain evidence="2">Lor287</strain>
    </source>
</reference>
<dbReference type="AlphaFoldDB" id="A0AAP0G4A9"/>
<sequence>MESSTHAATTTVAQRLWRIVRAVFYMLRKGIARRKLMVDLHLLLKCGKLAGKALRNLIHHHHQSSAATRDLHFSDCSCRSGLDQDMLFYDPKGVQLSCSNTPSYGYYNYSHSATKRRSRRRRRDDSYDCYDAAALAKAIEMLNNIEYSSDAESSVVSSALPTPSPMLGIRRTPAVRQLRITDSPFMIQEEDGVDVGLIDKEADEFISRFYEQLRRQKLASAAATPEYHAVRGRKPLSGEGGERRMQRLIGRRENRE</sequence>
<dbReference type="EMBL" id="JBBWWQ010000011">
    <property type="protein sequence ID" value="KAK8936378.1"/>
    <property type="molecule type" value="Genomic_DNA"/>
</dbReference>
<keyword evidence="3" id="KW-1185">Reference proteome</keyword>
<accession>A0AAP0G4A9</accession>
<dbReference type="PANTHER" id="PTHR33265:SF26">
    <property type="entry name" value="OS06G0554600 PROTEIN"/>
    <property type="match status" value="1"/>
</dbReference>
<organism evidence="2 3">
    <name type="scientific">Platanthera zijinensis</name>
    <dbReference type="NCBI Taxonomy" id="2320716"/>
    <lineage>
        <taxon>Eukaryota</taxon>
        <taxon>Viridiplantae</taxon>
        <taxon>Streptophyta</taxon>
        <taxon>Embryophyta</taxon>
        <taxon>Tracheophyta</taxon>
        <taxon>Spermatophyta</taxon>
        <taxon>Magnoliopsida</taxon>
        <taxon>Liliopsida</taxon>
        <taxon>Asparagales</taxon>
        <taxon>Orchidaceae</taxon>
        <taxon>Orchidoideae</taxon>
        <taxon>Orchideae</taxon>
        <taxon>Orchidinae</taxon>
        <taxon>Platanthera</taxon>
    </lineage>
</organism>
<dbReference type="InterPro" id="IPR008480">
    <property type="entry name" value="DUF761_pln"/>
</dbReference>
<gene>
    <name evidence="2" type="ORF">KSP39_PZI013107</name>
</gene>
<evidence type="ECO:0000313" key="2">
    <source>
        <dbReference type="EMBL" id="KAK8936378.1"/>
    </source>
</evidence>
<dbReference type="Proteomes" id="UP001418222">
    <property type="component" value="Unassembled WGS sequence"/>
</dbReference>
<dbReference type="Pfam" id="PF05553">
    <property type="entry name" value="DUF761"/>
    <property type="match status" value="1"/>
</dbReference>
<evidence type="ECO:0000313" key="3">
    <source>
        <dbReference type="Proteomes" id="UP001418222"/>
    </source>
</evidence>
<name>A0AAP0G4A9_9ASPA</name>
<feature type="region of interest" description="Disordered" evidence="1">
    <location>
        <begin position="232"/>
        <end position="256"/>
    </location>
</feature>
<feature type="compositionally biased region" description="Basic and acidic residues" evidence="1">
    <location>
        <begin position="240"/>
        <end position="256"/>
    </location>
</feature>
<protein>
    <submittedName>
        <fullName evidence="2">Uncharacterized protein</fullName>
    </submittedName>
</protein>
<comment type="caution">
    <text evidence="2">The sequence shown here is derived from an EMBL/GenBank/DDBJ whole genome shotgun (WGS) entry which is preliminary data.</text>
</comment>
<dbReference type="PANTHER" id="PTHR33265">
    <property type="entry name" value="AVR9/CF-9 RAPIDLY ELICITED PROTEIN-RELATED"/>
    <property type="match status" value="1"/>
</dbReference>
<proteinExistence type="predicted"/>
<evidence type="ECO:0000256" key="1">
    <source>
        <dbReference type="SAM" id="MobiDB-lite"/>
    </source>
</evidence>